<keyword evidence="6 12" id="KW-0032">Aminotransferase</keyword>
<comment type="catalytic activity">
    <reaction evidence="11 12">
        <text>L-histidinol phosphate + 2-oxoglutarate = 3-(imidazol-4-yl)-2-oxopropyl phosphate + L-glutamate</text>
        <dbReference type="Rhea" id="RHEA:23744"/>
        <dbReference type="ChEBI" id="CHEBI:16810"/>
        <dbReference type="ChEBI" id="CHEBI:29985"/>
        <dbReference type="ChEBI" id="CHEBI:57766"/>
        <dbReference type="ChEBI" id="CHEBI:57980"/>
        <dbReference type="EC" id="2.6.1.9"/>
    </reaction>
</comment>
<dbReference type="PANTHER" id="PTHR42885">
    <property type="entry name" value="HISTIDINOL-PHOSPHATE AMINOTRANSFERASE-RELATED"/>
    <property type="match status" value="1"/>
</dbReference>
<dbReference type="SUPFAM" id="SSF53383">
    <property type="entry name" value="PLP-dependent transferases"/>
    <property type="match status" value="1"/>
</dbReference>
<keyword evidence="8 12" id="KW-0808">Transferase</keyword>
<comment type="cofactor">
    <cofactor evidence="1 12">
        <name>pyridoxal 5'-phosphate</name>
        <dbReference type="ChEBI" id="CHEBI:597326"/>
    </cofactor>
</comment>
<evidence type="ECO:0000256" key="6">
    <source>
        <dbReference type="ARBA" id="ARBA00022576"/>
    </source>
</evidence>
<organism evidence="14 15">
    <name type="scientific">Chryseotalea sanaruensis</name>
    <dbReference type="NCBI Taxonomy" id="2482724"/>
    <lineage>
        <taxon>Bacteria</taxon>
        <taxon>Pseudomonadati</taxon>
        <taxon>Bacteroidota</taxon>
        <taxon>Cytophagia</taxon>
        <taxon>Cytophagales</taxon>
        <taxon>Chryseotaleaceae</taxon>
        <taxon>Chryseotalea</taxon>
    </lineage>
</organism>
<evidence type="ECO:0000256" key="8">
    <source>
        <dbReference type="ARBA" id="ARBA00022679"/>
    </source>
</evidence>
<evidence type="ECO:0000256" key="2">
    <source>
        <dbReference type="ARBA" id="ARBA00005011"/>
    </source>
</evidence>
<sequence>MQNFDLNTLVRKNIIALKPYSSARDEFKGEAEVYLDANENPYPSGYNRYPDPLQWKVKELLAQQKEVKAEQIFLGNGSDEAIDLLIRVFCEPNQDSVMITEPTYGMYRVCANINAVAIQNVLLTKDYQLDTEGILKAVTPNTKIIFLCSPNNPTGNLLSVDDISKVLNNFSGLVVVDEAYIDFAGDVSLIKELKKYPNLVILQTFSKAWGLAGLRLGMCFASEAIINLLNKVKYPYNVNIKTQELAAEALLNADSKDRAVAEILSERGQLVDTLNQIPFVIKVYPSDANFVLVAIENASVTYQKLMQQGIIVRDRSTVVLCESSLRITIGTPEENKKLINSLKQI</sequence>
<dbReference type="AlphaFoldDB" id="A0A401U9B2"/>
<dbReference type="OrthoDB" id="9813612at2"/>
<dbReference type="Pfam" id="PF00155">
    <property type="entry name" value="Aminotran_1_2"/>
    <property type="match status" value="1"/>
</dbReference>
<dbReference type="InterPro" id="IPR015421">
    <property type="entry name" value="PyrdxlP-dep_Trfase_major"/>
</dbReference>
<dbReference type="InterPro" id="IPR015424">
    <property type="entry name" value="PyrdxlP-dep_Trfase"/>
</dbReference>
<accession>A0A401U9B2</accession>
<dbReference type="UniPathway" id="UPA00031">
    <property type="reaction ID" value="UER00012"/>
</dbReference>
<comment type="caution">
    <text evidence="14">The sequence shown here is derived from an EMBL/GenBank/DDBJ whole genome shotgun (WGS) entry which is preliminary data.</text>
</comment>
<dbReference type="GO" id="GO:0030170">
    <property type="term" value="F:pyridoxal phosphate binding"/>
    <property type="evidence" value="ECO:0007669"/>
    <property type="project" value="InterPro"/>
</dbReference>
<dbReference type="GO" id="GO:0000105">
    <property type="term" value="P:L-histidine biosynthetic process"/>
    <property type="evidence" value="ECO:0007669"/>
    <property type="project" value="UniProtKB-UniRule"/>
</dbReference>
<dbReference type="CDD" id="cd00609">
    <property type="entry name" value="AAT_like"/>
    <property type="match status" value="1"/>
</dbReference>
<evidence type="ECO:0000256" key="10">
    <source>
        <dbReference type="ARBA" id="ARBA00023102"/>
    </source>
</evidence>
<evidence type="ECO:0000256" key="1">
    <source>
        <dbReference type="ARBA" id="ARBA00001933"/>
    </source>
</evidence>
<comment type="similarity">
    <text evidence="4 12">Belongs to the class-II pyridoxal-phosphate-dependent aminotransferase family. Histidinol-phosphate aminotransferase subfamily.</text>
</comment>
<dbReference type="NCBIfam" id="TIGR01141">
    <property type="entry name" value="hisC"/>
    <property type="match status" value="1"/>
</dbReference>
<dbReference type="Gene3D" id="3.40.640.10">
    <property type="entry name" value="Type I PLP-dependent aspartate aminotransferase-like (Major domain)"/>
    <property type="match status" value="1"/>
</dbReference>
<gene>
    <name evidence="12 14" type="primary">hisC</name>
    <name evidence="14" type="ORF">SanaruYs_17110</name>
</gene>
<proteinExistence type="inferred from homology"/>
<dbReference type="PROSITE" id="PS00599">
    <property type="entry name" value="AA_TRANSFER_CLASS_2"/>
    <property type="match status" value="1"/>
</dbReference>
<dbReference type="InterPro" id="IPR005861">
    <property type="entry name" value="HisP_aminotrans"/>
</dbReference>
<keyword evidence="15" id="KW-1185">Reference proteome</keyword>
<keyword evidence="7 12" id="KW-0028">Amino-acid biosynthesis</keyword>
<evidence type="ECO:0000256" key="9">
    <source>
        <dbReference type="ARBA" id="ARBA00022898"/>
    </source>
</evidence>
<dbReference type="EMBL" id="BHXQ01000003">
    <property type="protein sequence ID" value="GCC51486.1"/>
    <property type="molecule type" value="Genomic_DNA"/>
</dbReference>
<dbReference type="GO" id="GO:0004400">
    <property type="term" value="F:histidinol-phosphate transaminase activity"/>
    <property type="evidence" value="ECO:0007669"/>
    <property type="project" value="UniProtKB-UniRule"/>
</dbReference>
<evidence type="ECO:0000256" key="4">
    <source>
        <dbReference type="ARBA" id="ARBA00007970"/>
    </source>
</evidence>
<feature type="domain" description="Aminotransferase class I/classII large" evidence="13">
    <location>
        <begin position="44"/>
        <end position="342"/>
    </location>
</feature>
<feature type="modified residue" description="N6-(pyridoxal phosphate)lysine" evidence="12">
    <location>
        <position position="207"/>
    </location>
</feature>
<comment type="pathway">
    <text evidence="3">Lipid metabolism.</text>
</comment>
<keyword evidence="10 12" id="KW-0368">Histidine biosynthesis</keyword>
<dbReference type="RefSeq" id="WP_127122148.1">
    <property type="nucleotide sequence ID" value="NZ_BHXQ01000003.1"/>
</dbReference>
<dbReference type="HAMAP" id="MF_01023">
    <property type="entry name" value="HisC_aminotrans_2"/>
    <property type="match status" value="1"/>
</dbReference>
<protein>
    <recommendedName>
        <fullName evidence="12">Histidinol-phosphate aminotransferase</fullName>
        <ecNumber evidence="12">2.6.1.9</ecNumber>
    </recommendedName>
    <alternativeName>
        <fullName evidence="12">Imidazole acetol-phosphate transaminase</fullName>
    </alternativeName>
</protein>
<dbReference type="InterPro" id="IPR004839">
    <property type="entry name" value="Aminotransferase_I/II_large"/>
</dbReference>
<keyword evidence="9 12" id="KW-0663">Pyridoxal phosphate</keyword>
<comment type="pathway">
    <text evidence="2 12">Amino-acid biosynthesis; L-histidine biosynthesis; L-histidine from 5-phospho-alpha-D-ribose 1-diphosphate: step 7/9.</text>
</comment>
<dbReference type="Proteomes" id="UP000288227">
    <property type="component" value="Unassembled WGS sequence"/>
</dbReference>
<dbReference type="EC" id="2.6.1.9" evidence="12"/>
<dbReference type="InterPro" id="IPR015422">
    <property type="entry name" value="PyrdxlP-dep_Trfase_small"/>
</dbReference>
<name>A0A401U9B2_9BACT</name>
<comment type="subunit">
    <text evidence="5 12">Homodimer.</text>
</comment>
<reference evidence="14 15" key="1">
    <citation type="submission" date="2018-11" db="EMBL/GenBank/DDBJ databases">
        <title>Chryseotalea sanarue gen. nov., sp., nov., a member of the family Cytophagaceae, isolated from a brackish lake in Hamamatsu Japan.</title>
        <authorList>
            <person name="Maejima Y."/>
            <person name="Iino T."/>
            <person name="Muraguchi Y."/>
            <person name="Fukuda K."/>
            <person name="Ohkuma M."/>
            <person name="Moriuchi R."/>
            <person name="Dohra H."/>
            <person name="Kimbara K."/>
            <person name="Shintani M."/>
        </authorList>
    </citation>
    <scope>NUCLEOTIDE SEQUENCE [LARGE SCALE GENOMIC DNA]</scope>
    <source>
        <strain evidence="14 15">Ys</strain>
    </source>
</reference>
<evidence type="ECO:0000256" key="3">
    <source>
        <dbReference type="ARBA" id="ARBA00005189"/>
    </source>
</evidence>
<evidence type="ECO:0000256" key="7">
    <source>
        <dbReference type="ARBA" id="ARBA00022605"/>
    </source>
</evidence>
<dbReference type="PANTHER" id="PTHR42885:SF2">
    <property type="entry name" value="HISTIDINOL-PHOSPHATE AMINOTRANSFERASE"/>
    <property type="match status" value="1"/>
</dbReference>
<evidence type="ECO:0000256" key="11">
    <source>
        <dbReference type="ARBA" id="ARBA00047481"/>
    </source>
</evidence>
<evidence type="ECO:0000256" key="12">
    <source>
        <dbReference type="HAMAP-Rule" id="MF_01023"/>
    </source>
</evidence>
<evidence type="ECO:0000313" key="14">
    <source>
        <dbReference type="EMBL" id="GCC51486.1"/>
    </source>
</evidence>
<dbReference type="InterPro" id="IPR001917">
    <property type="entry name" value="Aminotrans_II_pyridoxalP_BS"/>
</dbReference>
<evidence type="ECO:0000256" key="5">
    <source>
        <dbReference type="ARBA" id="ARBA00011738"/>
    </source>
</evidence>
<evidence type="ECO:0000313" key="15">
    <source>
        <dbReference type="Proteomes" id="UP000288227"/>
    </source>
</evidence>
<dbReference type="Gene3D" id="3.90.1150.10">
    <property type="entry name" value="Aspartate Aminotransferase, domain 1"/>
    <property type="match status" value="1"/>
</dbReference>
<evidence type="ECO:0000259" key="13">
    <source>
        <dbReference type="Pfam" id="PF00155"/>
    </source>
</evidence>